<dbReference type="GO" id="GO:0016567">
    <property type="term" value="P:protein ubiquitination"/>
    <property type="evidence" value="ECO:0007669"/>
    <property type="project" value="UniProtKB-UniPathway"/>
</dbReference>
<name>A0A8H7VTT4_9FUNG</name>
<accession>A0A8H7VTT4</accession>
<reference evidence="14" key="1">
    <citation type="submission" date="2021-01" db="EMBL/GenBank/DDBJ databases">
        <title>Metabolic potential, ecology and presence of endohyphal bacteria is reflected in genomic diversity of Mucoromycotina.</title>
        <authorList>
            <person name="Muszewska A."/>
            <person name="Okrasinska A."/>
            <person name="Steczkiewicz K."/>
            <person name="Drgas O."/>
            <person name="Orlowska M."/>
            <person name="Perlinska-Lenart U."/>
            <person name="Aleksandrzak-Piekarczyk T."/>
            <person name="Szatraj K."/>
            <person name="Zielenkiewicz U."/>
            <person name="Pilsyk S."/>
            <person name="Malc E."/>
            <person name="Mieczkowski P."/>
            <person name="Kruszewska J.S."/>
            <person name="Biernat P."/>
            <person name="Pawlowska J."/>
        </authorList>
    </citation>
    <scope>NUCLEOTIDE SEQUENCE</scope>
    <source>
        <strain evidence="14">WA0000018081</strain>
    </source>
</reference>
<feature type="domain" description="WW" evidence="12">
    <location>
        <begin position="194"/>
        <end position="227"/>
    </location>
</feature>
<dbReference type="PROSITE" id="PS50237">
    <property type="entry name" value="HECT"/>
    <property type="match status" value="1"/>
</dbReference>
<evidence type="ECO:0000256" key="3">
    <source>
        <dbReference type="ARBA" id="ARBA00004906"/>
    </source>
</evidence>
<evidence type="ECO:0000259" key="12">
    <source>
        <dbReference type="PROSITE" id="PS50020"/>
    </source>
</evidence>
<sequence length="763" mass="86484">MSSSANTRTIRLTVIAADGLIKKDLFFKMPDPFAVVTVDGEQTHTTTVMKKTLNPYWNESFDLKVTNQSVIAVQVFDQKKFKKKDQGFLGVINVQVSNVFDLEVGGDEMLTLELKKSNTNEAVHGKLILNLSTNVNVPIRNGTDTLAAGNTSTIAAAAAASAPNININSPAISVDPPSHTPADSSTNINTTDTTDLPQGWERRVDHLGRPYYVDHNTRTTTWKRPSARTVQDQQNQTELERLRHIARGLPEDRPNSAANSNVSLDNNNNDPPPPAASATLGTTSVPTPSPQVSTNTPASNGNVTVPNNNMTSAGSGPLPPGWEMRTSAEGRPYFVDHNTRTTTWVDPRRQQYISTIGPGSNLQVQVQPVSQLGPLPSGWEMRLTSTGRVYFVDHNTKTTTWDDPRLPSSLDQNVPQYKRDFRRKLIYFRSQPALRPVPGQCHIKVRRDHIFEDAYAEIMRQAPADLKKRLMIKFDGEDGLDYGGLSREFFFLLSHEMFNPFYCLFEYSAHDNYTLQINPHSGINPEHLNYFRFIGRVVGLSIFHRRFLDAFFIVSFYKMILNKKILVADMESVDADFYRSLMWILNNDITDVLELTFSTDDDRFGEVVTVDLIPNGENIDVTEENKKEYVNLVTEWRIHKRVEEQFKAFKEGFNQLIPQDLVNVFDERELELLIGGIAEIDVDDWKKHTDYRGYTEQDDVIQWFWKCIRTWDSEKKSRLLQFTTGTSRIPVNGFKDLQGSDGPRRFTIEKSGEVTQLPKAHTW</sequence>
<feature type="compositionally biased region" description="Low complexity" evidence="10">
    <location>
        <begin position="255"/>
        <end position="269"/>
    </location>
</feature>
<dbReference type="Gene3D" id="3.90.1750.10">
    <property type="entry name" value="Hect, E3 ligase catalytic domains"/>
    <property type="match status" value="1"/>
</dbReference>
<dbReference type="EC" id="2.3.2.26" evidence="8"/>
<evidence type="ECO:0000256" key="6">
    <source>
        <dbReference type="ARBA" id="ARBA00022737"/>
    </source>
</evidence>
<comment type="pathway">
    <text evidence="3 8">Protein modification; protein ubiquitination.</text>
</comment>
<evidence type="ECO:0000259" key="11">
    <source>
        <dbReference type="PROSITE" id="PS50004"/>
    </source>
</evidence>
<dbReference type="SMART" id="SM00119">
    <property type="entry name" value="HECTc"/>
    <property type="match status" value="1"/>
</dbReference>
<evidence type="ECO:0000259" key="13">
    <source>
        <dbReference type="PROSITE" id="PS50237"/>
    </source>
</evidence>
<dbReference type="GO" id="GO:0007034">
    <property type="term" value="P:vacuolar transport"/>
    <property type="evidence" value="ECO:0007669"/>
    <property type="project" value="UniProtKB-ARBA"/>
</dbReference>
<dbReference type="InterPro" id="IPR000008">
    <property type="entry name" value="C2_dom"/>
</dbReference>
<dbReference type="Pfam" id="PF00397">
    <property type="entry name" value="WW"/>
    <property type="match status" value="3"/>
</dbReference>
<dbReference type="InterPro" id="IPR000569">
    <property type="entry name" value="HECT_dom"/>
</dbReference>
<keyword evidence="5 8" id="KW-0808">Transferase</keyword>
<keyword evidence="4" id="KW-0963">Cytoplasm</keyword>
<evidence type="ECO:0000313" key="15">
    <source>
        <dbReference type="Proteomes" id="UP000613177"/>
    </source>
</evidence>
<evidence type="ECO:0000256" key="10">
    <source>
        <dbReference type="SAM" id="MobiDB-lite"/>
    </source>
</evidence>
<dbReference type="InterPro" id="IPR035892">
    <property type="entry name" value="C2_domain_sf"/>
</dbReference>
<dbReference type="CDD" id="cd00078">
    <property type="entry name" value="HECTc"/>
    <property type="match status" value="1"/>
</dbReference>
<feature type="domain" description="WW" evidence="12">
    <location>
        <begin position="316"/>
        <end position="349"/>
    </location>
</feature>
<dbReference type="Gene3D" id="3.30.2160.10">
    <property type="entry name" value="Hect, E3 ligase catalytic domain"/>
    <property type="match status" value="1"/>
</dbReference>
<dbReference type="Proteomes" id="UP000613177">
    <property type="component" value="Unassembled WGS sequence"/>
</dbReference>
<dbReference type="InterPro" id="IPR035983">
    <property type="entry name" value="Hect_E3_ubiquitin_ligase"/>
</dbReference>
<dbReference type="SMART" id="SM00456">
    <property type="entry name" value="WW"/>
    <property type="match status" value="3"/>
</dbReference>
<feature type="domain" description="C2" evidence="11">
    <location>
        <begin position="1"/>
        <end position="112"/>
    </location>
</feature>
<feature type="domain" description="HECT" evidence="13">
    <location>
        <begin position="462"/>
        <end position="763"/>
    </location>
</feature>
<dbReference type="EMBL" id="JAEPRE010000425">
    <property type="protein sequence ID" value="KAG2228533.1"/>
    <property type="molecule type" value="Genomic_DNA"/>
</dbReference>
<keyword evidence="7 8" id="KW-0833">Ubl conjugation pathway</keyword>
<dbReference type="Pfam" id="PF00168">
    <property type="entry name" value="C2"/>
    <property type="match status" value="1"/>
</dbReference>
<feature type="region of interest" description="Disordered" evidence="10">
    <location>
        <begin position="171"/>
        <end position="198"/>
    </location>
</feature>
<organism evidence="14 15">
    <name type="scientific">Thamnidium elegans</name>
    <dbReference type="NCBI Taxonomy" id="101142"/>
    <lineage>
        <taxon>Eukaryota</taxon>
        <taxon>Fungi</taxon>
        <taxon>Fungi incertae sedis</taxon>
        <taxon>Mucoromycota</taxon>
        <taxon>Mucoromycotina</taxon>
        <taxon>Mucoromycetes</taxon>
        <taxon>Mucorales</taxon>
        <taxon>Mucorineae</taxon>
        <taxon>Mucoraceae</taxon>
        <taxon>Thamnidium</taxon>
    </lineage>
</organism>
<dbReference type="GO" id="GO:0006886">
    <property type="term" value="P:intracellular protein transport"/>
    <property type="evidence" value="ECO:0007669"/>
    <property type="project" value="UniProtKB-ARBA"/>
</dbReference>
<dbReference type="GO" id="GO:0061630">
    <property type="term" value="F:ubiquitin protein ligase activity"/>
    <property type="evidence" value="ECO:0007669"/>
    <property type="project" value="UniProtKB-EC"/>
</dbReference>
<dbReference type="UniPathway" id="UPA00143"/>
<comment type="subcellular location">
    <subcellularLocation>
        <location evidence="2">Cytoplasm</location>
    </subcellularLocation>
</comment>
<dbReference type="PROSITE" id="PS50020">
    <property type="entry name" value="WW_DOMAIN_2"/>
    <property type="match status" value="3"/>
</dbReference>
<feature type="compositionally biased region" description="Polar residues" evidence="10">
    <location>
        <begin position="218"/>
        <end position="236"/>
    </location>
</feature>
<dbReference type="SUPFAM" id="SSF56204">
    <property type="entry name" value="Hect, E3 ligase catalytic domain"/>
    <property type="match status" value="1"/>
</dbReference>
<protein>
    <recommendedName>
        <fullName evidence="8">E3 ubiquitin-protein ligase</fullName>
        <ecNumber evidence="8">2.3.2.26</ecNumber>
    </recommendedName>
</protein>
<dbReference type="PIRSF" id="PIRSF001569">
    <property type="entry name" value="E3_ub_ligase_SMURF1"/>
    <property type="match status" value="1"/>
</dbReference>
<dbReference type="CDD" id="cd00201">
    <property type="entry name" value="WW"/>
    <property type="match status" value="3"/>
</dbReference>
<comment type="caution">
    <text evidence="14">The sequence shown here is derived from an EMBL/GenBank/DDBJ whole genome shotgun (WGS) entry which is preliminary data.</text>
</comment>
<dbReference type="FunFam" id="3.30.2160.10:FF:000001">
    <property type="entry name" value="E3 ubiquitin-protein ligase NEDD4-like"/>
    <property type="match status" value="1"/>
</dbReference>
<feature type="region of interest" description="Disordered" evidence="10">
    <location>
        <begin position="217"/>
        <end position="236"/>
    </location>
</feature>
<comment type="caution">
    <text evidence="9">Lacks conserved residue(s) required for the propagation of feature annotation.</text>
</comment>
<dbReference type="SUPFAM" id="SSF49562">
    <property type="entry name" value="C2 domain (Calcium/lipid-binding domain, CaLB)"/>
    <property type="match status" value="1"/>
</dbReference>
<evidence type="ECO:0000256" key="9">
    <source>
        <dbReference type="PROSITE-ProRule" id="PRU00104"/>
    </source>
</evidence>
<dbReference type="FunFam" id="3.30.2410.10:FF:000001">
    <property type="entry name" value="E3 ubiquitin-protein ligase NEDD4-like"/>
    <property type="match status" value="1"/>
</dbReference>
<feature type="domain" description="WW" evidence="12">
    <location>
        <begin position="373"/>
        <end position="406"/>
    </location>
</feature>
<evidence type="ECO:0000256" key="2">
    <source>
        <dbReference type="ARBA" id="ARBA00004496"/>
    </source>
</evidence>
<dbReference type="InterPro" id="IPR001202">
    <property type="entry name" value="WW_dom"/>
</dbReference>
<evidence type="ECO:0000256" key="7">
    <source>
        <dbReference type="ARBA" id="ARBA00022786"/>
    </source>
</evidence>
<evidence type="ECO:0000256" key="5">
    <source>
        <dbReference type="ARBA" id="ARBA00022679"/>
    </source>
</evidence>
<evidence type="ECO:0000256" key="8">
    <source>
        <dbReference type="PIRNR" id="PIRNR001569"/>
    </source>
</evidence>
<dbReference type="Gene3D" id="3.30.2410.10">
    <property type="entry name" value="Hect, E3 ligase catalytic domain"/>
    <property type="match status" value="1"/>
</dbReference>
<dbReference type="Pfam" id="PF00632">
    <property type="entry name" value="HECT"/>
    <property type="match status" value="1"/>
</dbReference>
<dbReference type="GO" id="GO:0072666">
    <property type="term" value="P:establishment of protein localization to vacuole"/>
    <property type="evidence" value="ECO:0007669"/>
    <property type="project" value="UniProtKB-ARBA"/>
</dbReference>
<dbReference type="InterPro" id="IPR024928">
    <property type="entry name" value="E3_ub_ligase_SMURF1"/>
</dbReference>
<keyword evidence="6" id="KW-0677">Repeat</keyword>
<dbReference type="GO" id="GO:0006511">
    <property type="term" value="P:ubiquitin-dependent protein catabolic process"/>
    <property type="evidence" value="ECO:0007669"/>
    <property type="project" value="InterPro"/>
</dbReference>
<gene>
    <name evidence="14" type="ORF">INT48_008463</name>
</gene>
<dbReference type="GO" id="GO:0005737">
    <property type="term" value="C:cytoplasm"/>
    <property type="evidence" value="ECO:0007669"/>
    <property type="project" value="UniProtKB-SubCell"/>
</dbReference>
<evidence type="ECO:0000256" key="1">
    <source>
        <dbReference type="ARBA" id="ARBA00000885"/>
    </source>
</evidence>
<proteinExistence type="predicted"/>
<dbReference type="PANTHER" id="PTHR11254">
    <property type="entry name" value="HECT DOMAIN UBIQUITIN-PROTEIN LIGASE"/>
    <property type="match status" value="1"/>
</dbReference>
<feature type="compositionally biased region" description="Polar residues" evidence="10">
    <location>
        <begin position="279"/>
        <end position="314"/>
    </location>
</feature>
<dbReference type="SUPFAM" id="SSF51045">
    <property type="entry name" value="WW domain"/>
    <property type="match status" value="3"/>
</dbReference>
<keyword evidence="15" id="KW-1185">Reference proteome</keyword>
<dbReference type="Gene3D" id="2.60.40.150">
    <property type="entry name" value="C2 domain"/>
    <property type="match status" value="1"/>
</dbReference>
<dbReference type="FunFam" id="2.20.70.10:FF:000011">
    <property type="entry name" value="E3 ubiquitin-protein ligase"/>
    <property type="match status" value="1"/>
</dbReference>
<dbReference type="AlphaFoldDB" id="A0A8H7VTT4"/>
<dbReference type="FunFam" id="3.90.1750.10:FF:000005">
    <property type="entry name" value="E3 ubiquitin-protein ligase"/>
    <property type="match status" value="1"/>
</dbReference>
<feature type="compositionally biased region" description="Low complexity" evidence="10">
    <location>
        <begin position="183"/>
        <end position="195"/>
    </location>
</feature>
<dbReference type="FunFam" id="2.60.40.150:FF:000156">
    <property type="entry name" value="E3 ubiquitin-protein ligase"/>
    <property type="match status" value="1"/>
</dbReference>
<dbReference type="PANTHER" id="PTHR11254:SF440">
    <property type="entry name" value="E3 UBIQUITIN-PROTEIN LIGASE NEDD-4"/>
    <property type="match status" value="1"/>
</dbReference>
<dbReference type="Gene3D" id="2.20.70.10">
    <property type="match status" value="2"/>
</dbReference>
<dbReference type="PROSITE" id="PS01159">
    <property type="entry name" value="WW_DOMAIN_1"/>
    <property type="match status" value="3"/>
</dbReference>
<dbReference type="PROSITE" id="PS50004">
    <property type="entry name" value="C2"/>
    <property type="match status" value="1"/>
</dbReference>
<dbReference type="SMART" id="SM00239">
    <property type="entry name" value="C2"/>
    <property type="match status" value="1"/>
</dbReference>
<dbReference type="InterPro" id="IPR050409">
    <property type="entry name" value="E3_ubiq-protein_ligase"/>
</dbReference>
<feature type="region of interest" description="Disordered" evidence="10">
    <location>
        <begin position="246"/>
        <end position="321"/>
    </location>
</feature>
<comment type="catalytic activity">
    <reaction evidence="1 8">
        <text>S-ubiquitinyl-[E2 ubiquitin-conjugating enzyme]-L-cysteine + [acceptor protein]-L-lysine = [E2 ubiquitin-conjugating enzyme]-L-cysteine + N(6)-ubiquitinyl-[acceptor protein]-L-lysine.</text>
        <dbReference type="EC" id="2.3.2.26"/>
    </reaction>
</comment>
<dbReference type="FunFam" id="2.20.70.10:FF:000017">
    <property type="entry name" value="E3 ubiquitin-protein ligase"/>
    <property type="match status" value="1"/>
</dbReference>
<dbReference type="InterPro" id="IPR036020">
    <property type="entry name" value="WW_dom_sf"/>
</dbReference>
<evidence type="ECO:0000256" key="4">
    <source>
        <dbReference type="ARBA" id="ARBA00022490"/>
    </source>
</evidence>
<evidence type="ECO:0000313" key="14">
    <source>
        <dbReference type="EMBL" id="KAG2228533.1"/>
    </source>
</evidence>